<dbReference type="OrthoDB" id="3604050at2"/>
<feature type="compositionally biased region" description="Basic residues" evidence="2">
    <location>
        <begin position="319"/>
        <end position="336"/>
    </location>
</feature>
<name>A0A5C4LR94_9PSEU</name>
<dbReference type="RefSeq" id="WP_139100605.1">
    <property type="nucleotide sequence ID" value="NZ_VDFW01000050.1"/>
</dbReference>
<keyword evidence="1" id="KW-0175">Coiled coil</keyword>
<feature type="coiled-coil region" evidence="1">
    <location>
        <begin position="188"/>
        <end position="215"/>
    </location>
</feature>
<accession>A0A5C4LR94</accession>
<comment type="caution">
    <text evidence="3">The sequence shown here is derived from an EMBL/GenBank/DDBJ whole genome shotgun (WGS) entry which is preliminary data.</text>
</comment>
<sequence>MELGVTSEHAGKRPASIRKPARLAHLRVDPRGYPIIATVDQAPGHVDFGSLSEKRKLALATFDLCAVCGLPFAAELRWQVSFEESSAKSKSFISNEAPVHEVCGLYAAQVCPFVSSPYARLGDQIRKGMKRPGVVFLTGFQQTKRVFGGRSGLQNSEFVLHFENSEAERSHRLSSAADAAEAYQQALDNELEIKIDDVEQELTNLLTSLTATEGEDSGSVMAGAAWFIGGAFCPGVGKVQGMERFARDSMYTTIARRVLEPEFAKEFEETNDIYARVAVRWLNSRRHLPKILANWRSVASSRMRHGRPSLKDAREPVAHKKAKRKLQNAARRRNRR</sequence>
<dbReference type="EMBL" id="VDFW01000050">
    <property type="protein sequence ID" value="TNC19421.1"/>
    <property type="molecule type" value="Genomic_DNA"/>
</dbReference>
<proteinExistence type="predicted"/>
<evidence type="ECO:0000256" key="2">
    <source>
        <dbReference type="SAM" id="MobiDB-lite"/>
    </source>
</evidence>
<feature type="compositionally biased region" description="Basic and acidic residues" evidence="2">
    <location>
        <begin position="309"/>
        <end position="318"/>
    </location>
</feature>
<evidence type="ECO:0000313" key="4">
    <source>
        <dbReference type="Proteomes" id="UP000305546"/>
    </source>
</evidence>
<dbReference type="AlphaFoldDB" id="A0A5C4LR94"/>
<reference evidence="3 4" key="1">
    <citation type="submission" date="2019-06" db="EMBL/GenBank/DDBJ databases">
        <title>Amycolatopsis alkalitolerans sp. nov., isolated from Gastrodia elata Blume.</title>
        <authorList>
            <person name="Narsing Rao M.P."/>
            <person name="Li W.J."/>
        </authorList>
    </citation>
    <scope>NUCLEOTIDE SEQUENCE [LARGE SCALE GENOMIC DNA]</scope>
    <source>
        <strain evidence="3 4">SYSUP0005</strain>
    </source>
</reference>
<feature type="region of interest" description="Disordered" evidence="2">
    <location>
        <begin position="303"/>
        <end position="336"/>
    </location>
</feature>
<evidence type="ECO:0000256" key="1">
    <source>
        <dbReference type="SAM" id="Coils"/>
    </source>
</evidence>
<gene>
    <name evidence="3" type="ORF">FG385_32305</name>
</gene>
<organism evidence="3 4">
    <name type="scientific">Amycolatopsis alkalitolerans</name>
    <dbReference type="NCBI Taxonomy" id="2547244"/>
    <lineage>
        <taxon>Bacteria</taxon>
        <taxon>Bacillati</taxon>
        <taxon>Actinomycetota</taxon>
        <taxon>Actinomycetes</taxon>
        <taxon>Pseudonocardiales</taxon>
        <taxon>Pseudonocardiaceae</taxon>
        <taxon>Amycolatopsis</taxon>
    </lineage>
</organism>
<evidence type="ECO:0000313" key="3">
    <source>
        <dbReference type="EMBL" id="TNC19421.1"/>
    </source>
</evidence>
<dbReference type="Proteomes" id="UP000305546">
    <property type="component" value="Unassembled WGS sequence"/>
</dbReference>
<protein>
    <submittedName>
        <fullName evidence="3">Uncharacterized protein</fullName>
    </submittedName>
</protein>
<keyword evidence="4" id="KW-1185">Reference proteome</keyword>